<dbReference type="AlphaFoldDB" id="A0A4Y7JD75"/>
<dbReference type="Gramene" id="RZC59094">
    <property type="protein sequence ID" value="RZC59094"/>
    <property type="gene ID" value="C5167_006400"/>
</dbReference>
<accession>A0A4Y7JD75</accession>
<dbReference type="EMBL" id="CM010718">
    <property type="protein sequence ID" value="RZC59094.1"/>
    <property type="molecule type" value="Genomic_DNA"/>
</dbReference>
<sequence length="80" mass="9046">MSRSMESARFHWDQPGIILDVFMLKTMLPRRIIIQHGKLKCNKPPPDLTTFRVLAMVAPGARNSADYLSRGMEMAACGLR</sequence>
<name>A0A4Y7JD75_PAPSO</name>
<evidence type="ECO:0000313" key="2">
    <source>
        <dbReference type="Proteomes" id="UP000316621"/>
    </source>
</evidence>
<proteinExistence type="predicted"/>
<reference evidence="1 2" key="1">
    <citation type="journal article" date="2018" name="Science">
        <title>The opium poppy genome and morphinan production.</title>
        <authorList>
            <person name="Guo L."/>
            <person name="Winzer T."/>
            <person name="Yang X."/>
            <person name="Li Y."/>
            <person name="Ning Z."/>
            <person name="He Z."/>
            <person name="Teodor R."/>
            <person name="Lu Y."/>
            <person name="Bowser T.A."/>
            <person name="Graham I.A."/>
            <person name="Ye K."/>
        </authorList>
    </citation>
    <scope>NUCLEOTIDE SEQUENCE [LARGE SCALE GENOMIC DNA]</scope>
    <source>
        <strain evidence="2">cv. HN1</strain>
        <tissue evidence="1">Leaves</tissue>
    </source>
</reference>
<keyword evidence="2" id="KW-1185">Reference proteome</keyword>
<gene>
    <name evidence="1" type="ORF">C5167_006400</name>
</gene>
<protein>
    <submittedName>
        <fullName evidence="1">Uncharacterized protein</fullName>
    </submittedName>
</protein>
<dbReference type="Proteomes" id="UP000316621">
    <property type="component" value="Chromosome 4"/>
</dbReference>
<organism evidence="1 2">
    <name type="scientific">Papaver somniferum</name>
    <name type="common">Opium poppy</name>
    <dbReference type="NCBI Taxonomy" id="3469"/>
    <lineage>
        <taxon>Eukaryota</taxon>
        <taxon>Viridiplantae</taxon>
        <taxon>Streptophyta</taxon>
        <taxon>Embryophyta</taxon>
        <taxon>Tracheophyta</taxon>
        <taxon>Spermatophyta</taxon>
        <taxon>Magnoliopsida</taxon>
        <taxon>Ranunculales</taxon>
        <taxon>Papaveraceae</taxon>
        <taxon>Papaveroideae</taxon>
        <taxon>Papaver</taxon>
    </lineage>
</organism>
<evidence type="ECO:0000313" key="1">
    <source>
        <dbReference type="EMBL" id="RZC59094.1"/>
    </source>
</evidence>